<reference evidence="6 7" key="1">
    <citation type="journal article" date="2017" name="Antonie Van Leeuwenhoek">
        <title>Rhizobium rhizosphaerae sp. nov., a novel species isolated from rice rhizosphere.</title>
        <authorList>
            <person name="Zhao J.J."/>
            <person name="Zhang J."/>
            <person name="Zhang R.J."/>
            <person name="Zhang C.W."/>
            <person name="Yin H.Q."/>
            <person name="Zhang X.X."/>
        </authorList>
    </citation>
    <scope>NUCLEOTIDE SEQUENCE [LARGE SCALE GENOMIC DNA]</scope>
    <source>
        <strain evidence="6 7">E3</strain>
    </source>
</reference>
<dbReference type="GO" id="GO:0005737">
    <property type="term" value="C:cytoplasm"/>
    <property type="evidence" value="ECO:0007669"/>
    <property type="project" value="UniProtKB-SubCell"/>
</dbReference>
<evidence type="ECO:0000256" key="1">
    <source>
        <dbReference type="ARBA" id="ARBA00004496"/>
    </source>
</evidence>
<dbReference type="SUPFAM" id="SSF52402">
    <property type="entry name" value="Adenine nucleotide alpha hydrolases-like"/>
    <property type="match status" value="2"/>
</dbReference>
<feature type="domain" description="UspA" evidence="5">
    <location>
        <begin position="5"/>
        <end position="146"/>
    </location>
</feature>
<feature type="domain" description="UspA" evidence="5">
    <location>
        <begin position="174"/>
        <end position="296"/>
    </location>
</feature>
<dbReference type="eggNOG" id="COG0589">
    <property type="taxonomic scope" value="Bacteria"/>
</dbReference>
<dbReference type="STRING" id="1127673.GLIP_2050"/>
<dbReference type="OrthoDB" id="239260at2"/>
<evidence type="ECO:0000256" key="4">
    <source>
        <dbReference type="ARBA" id="ARBA00037131"/>
    </source>
</evidence>
<evidence type="ECO:0000256" key="3">
    <source>
        <dbReference type="ARBA" id="ARBA00022490"/>
    </source>
</evidence>
<protein>
    <recommendedName>
        <fullName evidence="5">UspA domain-containing protein</fullName>
    </recommendedName>
</protein>
<dbReference type="EMBL" id="BAEN01000038">
    <property type="protein sequence ID" value="GAC14678.1"/>
    <property type="molecule type" value="Genomic_DNA"/>
</dbReference>
<dbReference type="RefSeq" id="WP_008844494.1">
    <property type="nucleotide sequence ID" value="NZ_BAEN01000038.1"/>
</dbReference>
<organism evidence="6 7">
    <name type="scientific">Aliiglaciecola lipolytica E3</name>
    <dbReference type="NCBI Taxonomy" id="1127673"/>
    <lineage>
        <taxon>Bacteria</taxon>
        <taxon>Pseudomonadati</taxon>
        <taxon>Pseudomonadota</taxon>
        <taxon>Gammaproteobacteria</taxon>
        <taxon>Alteromonadales</taxon>
        <taxon>Alteromonadaceae</taxon>
        <taxon>Aliiglaciecola</taxon>
    </lineage>
</organism>
<dbReference type="PANTHER" id="PTHR47892">
    <property type="entry name" value="UNIVERSAL STRESS PROTEIN E"/>
    <property type="match status" value="1"/>
</dbReference>
<evidence type="ECO:0000313" key="7">
    <source>
        <dbReference type="Proteomes" id="UP000006334"/>
    </source>
</evidence>
<evidence type="ECO:0000313" key="6">
    <source>
        <dbReference type="EMBL" id="GAC14678.1"/>
    </source>
</evidence>
<evidence type="ECO:0000256" key="2">
    <source>
        <dbReference type="ARBA" id="ARBA00008791"/>
    </source>
</evidence>
<dbReference type="AlphaFoldDB" id="K6YDF4"/>
<keyword evidence="3" id="KW-0963">Cytoplasm</keyword>
<comment type="caution">
    <text evidence="6">The sequence shown here is derived from an EMBL/GenBank/DDBJ whole genome shotgun (WGS) entry which is preliminary data.</text>
</comment>
<dbReference type="Gene3D" id="3.40.50.12370">
    <property type="match status" value="1"/>
</dbReference>
<sequence length="303" mass="33784">MNAPQKILVVISGKRKQHESLLRALKFAEYNDIHIHLVTVIYEPILELTDVLSSDHRKEMKKEYLADRFLYMNTIIADLEKKNIRCTAHVEWCQDVAKGIEDAVNNLRPDLVIKRITADSTSINPFAMPIDRHLLRHCNAPLLLVKKAAWEDAPILAAVDVLAKDEDHIKLNHAILDSAQFLSQLSASEVHTVSAYIVHNMSAAVDFPAINLHQLSENSAKFHSEKLDSMEKEHGLTMAKKHVESGVPETVIPNVVKQIDAQMVILGTVARKGVSAFFLGNTAESILAELNCEVLALNLNAIN</sequence>
<comment type="subcellular location">
    <subcellularLocation>
        <location evidence="1">Cytoplasm</location>
    </subcellularLocation>
</comment>
<evidence type="ECO:0000259" key="5">
    <source>
        <dbReference type="Pfam" id="PF00582"/>
    </source>
</evidence>
<proteinExistence type="inferred from homology"/>
<dbReference type="InterPro" id="IPR006016">
    <property type="entry name" value="UspA"/>
</dbReference>
<name>K6YDF4_9ALTE</name>
<accession>K6YDF4</accession>
<gene>
    <name evidence="6" type="ORF">GLIP_2050</name>
</gene>
<dbReference type="Proteomes" id="UP000006334">
    <property type="component" value="Unassembled WGS sequence"/>
</dbReference>
<comment type="similarity">
    <text evidence="2">Belongs to the universal stress protein A family.</text>
</comment>
<dbReference type="Pfam" id="PF00582">
    <property type="entry name" value="Usp"/>
    <property type="match status" value="2"/>
</dbReference>
<dbReference type="PANTHER" id="PTHR47892:SF1">
    <property type="entry name" value="UNIVERSAL STRESS PROTEIN E"/>
    <property type="match status" value="1"/>
</dbReference>
<comment type="function">
    <text evidence="4">Required for resistance to DNA-damaging agents.</text>
</comment>
<keyword evidence="7" id="KW-1185">Reference proteome</keyword>